<accession>A0A5P1E289</accession>
<evidence type="ECO:0000256" key="1">
    <source>
        <dbReference type="SAM" id="MobiDB-lite"/>
    </source>
</evidence>
<keyword evidence="3" id="KW-1185">Reference proteome</keyword>
<dbReference type="Proteomes" id="UP000243459">
    <property type="component" value="Chromosome 10"/>
</dbReference>
<proteinExistence type="predicted"/>
<reference evidence="3" key="1">
    <citation type="journal article" date="2017" name="Nat. Commun.">
        <title>The asparagus genome sheds light on the origin and evolution of a young Y chromosome.</title>
        <authorList>
            <person name="Harkess A."/>
            <person name="Zhou J."/>
            <person name="Xu C."/>
            <person name="Bowers J.E."/>
            <person name="Van der Hulst R."/>
            <person name="Ayyampalayam S."/>
            <person name="Mercati F."/>
            <person name="Riccardi P."/>
            <person name="McKain M.R."/>
            <person name="Kakrana A."/>
            <person name="Tang H."/>
            <person name="Ray J."/>
            <person name="Groenendijk J."/>
            <person name="Arikit S."/>
            <person name="Mathioni S.M."/>
            <person name="Nakano M."/>
            <person name="Shan H."/>
            <person name="Telgmann-Rauber A."/>
            <person name="Kanno A."/>
            <person name="Yue Z."/>
            <person name="Chen H."/>
            <person name="Li W."/>
            <person name="Chen Y."/>
            <person name="Xu X."/>
            <person name="Zhang Y."/>
            <person name="Luo S."/>
            <person name="Chen H."/>
            <person name="Gao J."/>
            <person name="Mao Z."/>
            <person name="Pires J.C."/>
            <person name="Luo M."/>
            <person name="Kudrna D."/>
            <person name="Wing R.A."/>
            <person name="Meyers B.C."/>
            <person name="Yi K."/>
            <person name="Kong H."/>
            <person name="Lavrijsen P."/>
            <person name="Sunseri F."/>
            <person name="Falavigna A."/>
            <person name="Ye Y."/>
            <person name="Leebens-Mack J.H."/>
            <person name="Chen G."/>
        </authorList>
    </citation>
    <scope>NUCLEOTIDE SEQUENCE [LARGE SCALE GENOMIC DNA]</scope>
    <source>
        <strain evidence="3">cv. DH0086</strain>
    </source>
</reference>
<evidence type="ECO:0000313" key="3">
    <source>
        <dbReference type="Proteomes" id="UP000243459"/>
    </source>
</evidence>
<protein>
    <submittedName>
        <fullName evidence="2">Uncharacterized protein</fullName>
    </submittedName>
</protein>
<dbReference type="EMBL" id="CM007390">
    <property type="protein sequence ID" value="ONK56724.1"/>
    <property type="molecule type" value="Genomic_DNA"/>
</dbReference>
<feature type="compositionally biased region" description="Acidic residues" evidence="1">
    <location>
        <begin position="17"/>
        <end position="30"/>
    </location>
</feature>
<name>A0A5P1E289_ASPOF</name>
<gene>
    <name evidence="2" type="ORF">A4U43_C10F12100</name>
</gene>
<dbReference type="Gramene" id="ONK56724">
    <property type="protein sequence ID" value="ONK56724"/>
    <property type="gene ID" value="A4U43_C10F12100"/>
</dbReference>
<dbReference type="AlphaFoldDB" id="A0A5P1E289"/>
<evidence type="ECO:0000313" key="2">
    <source>
        <dbReference type="EMBL" id="ONK56724.1"/>
    </source>
</evidence>
<organism evidence="2 3">
    <name type="scientific">Asparagus officinalis</name>
    <name type="common">Garden asparagus</name>
    <dbReference type="NCBI Taxonomy" id="4686"/>
    <lineage>
        <taxon>Eukaryota</taxon>
        <taxon>Viridiplantae</taxon>
        <taxon>Streptophyta</taxon>
        <taxon>Embryophyta</taxon>
        <taxon>Tracheophyta</taxon>
        <taxon>Spermatophyta</taxon>
        <taxon>Magnoliopsida</taxon>
        <taxon>Liliopsida</taxon>
        <taxon>Asparagales</taxon>
        <taxon>Asparagaceae</taxon>
        <taxon>Asparagoideae</taxon>
        <taxon>Asparagus</taxon>
    </lineage>
</organism>
<feature type="region of interest" description="Disordered" evidence="1">
    <location>
        <begin position="1"/>
        <end position="30"/>
    </location>
</feature>
<sequence>MKGGELVLDVNNRDERGEESDGGSDQYEEDIPTFPQPTSVLQLVLHYLALTPLHSDIGLDNSQTGTNHSHFPMFENLPIFQNQSQEELHILSELSSAILRRLITDASLEIVDRSHISKPIFLFGDYTEDPDVLDIRGYRWVKAMSV</sequence>